<dbReference type="GO" id="GO:0009244">
    <property type="term" value="P:lipopolysaccharide core region biosynthetic process"/>
    <property type="evidence" value="ECO:0007669"/>
    <property type="project" value="TreeGrafter"/>
</dbReference>
<protein>
    <submittedName>
        <fullName evidence="3">Glycosyl transferase family 9</fullName>
    </submittedName>
</protein>
<dbReference type="KEGG" id="hor:Hore_17200"/>
<dbReference type="AlphaFoldDB" id="B8CYV0"/>
<dbReference type="Proteomes" id="UP000000719">
    <property type="component" value="Chromosome"/>
</dbReference>
<dbReference type="EMBL" id="CP001098">
    <property type="protein sequence ID" value="ACL70469.1"/>
    <property type="molecule type" value="Genomic_DNA"/>
</dbReference>
<accession>B8CYV0</accession>
<name>B8CYV0_HALOH</name>
<proteinExistence type="predicted"/>
<dbReference type="InterPro" id="IPR002201">
    <property type="entry name" value="Glyco_trans_9"/>
</dbReference>
<keyword evidence="1" id="KW-0328">Glycosyltransferase</keyword>
<dbReference type="eggNOG" id="COG0859">
    <property type="taxonomic scope" value="Bacteria"/>
</dbReference>
<dbReference type="SUPFAM" id="SSF53756">
    <property type="entry name" value="UDP-Glycosyltransferase/glycogen phosphorylase"/>
    <property type="match status" value="1"/>
</dbReference>
<dbReference type="Pfam" id="PF01075">
    <property type="entry name" value="Glyco_transf_9"/>
    <property type="match status" value="1"/>
</dbReference>
<evidence type="ECO:0000256" key="1">
    <source>
        <dbReference type="ARBA" id="ARBA00022676"/>
    </source>
</evidence>
<keyword evidence="4" id="KW-1185">Reference proteome</keyword>
<reference evidence="3 4" key="1">
    <citation type="journal article" date="2009" name="PLoS ONE">
        <title>Genome analysis of the anaerobic thermohalophilic bacterium Halothermothrix orenii.</title>
        <authorList>
            <person name="Mavromatis K."/>
            <person name="Ivanova N."/>
            <person name="Anderson I."/>
            <person name="Lykidis A."/>
            <person name="Hooper S.D."/>
            <person name="Sun H."/>
            <person name="Kunin V."/>
            <person name="Lapidus A."/>
            <person name="Hugenholtz P."/>
            <person name="Patel B."/>
            <person name="Kyrpides N.C."/>
        </authorList>
    </citation>
    <scope>NUCLEOTIDE SEQUENCE [LARGE SCALE GENOMIC DNA]</scope>
    <source>
        <strain evidence="4">H 168 / OCM 544 / DSM 9562</strain>
    </source>
</reference>
<dbReference type="Gene3D" id="3.40.50.2000">
    <property type="entry name" value="Glycogen Phosphorylase B"/>
    <property type="match status" value="2"/>
</dbReference>
<dbReference type="CDD" id="cd03789">
    <property type="entry name" value="GT9_LPS_heptosyltransferase"/>
    <property type="match status" value="1"/>
</dbReference>
<dbReference type="HOGENOM" id="CLU_038371_0_0_9"/>
<sequence length="360" mass="39901">MKILVLILSALGDALFTTPALRALRNGYPDARIDALVWEDNKTILEGNPNLDRLIVSKGKGKLISDVQSLREEVYDLAIGLSNAGSYIAYLVNARKRLGFKGSEIGWMYDFNVPDDRNIHAVDYCLEIVKVAGGKPDINPHLEVAINDEQRRSVAEFMKKKGIITSLPLVAIHPGGKYFSLKRWPVDKFSELVKVLDKMIPLQVVLVGGPDDRELATRIIDPDYNYNRKPVIVAGELSVKETTALLEQVDLFIGNDSAPQHMASAVGVPVVSLFGPTNPANFYPYGTEHIIIRSDLSCSPCFSWLGDLKQYLPEYLPEWVTKCKGKCMEEIEVADVVRAARQLLVNKRSGYKLISTGGSV</sequence>
<dbReference type="RefSeq" id="WP_015923439.1">
    <property type="nucleotide sequence ID" value="NC_011899.1"/>
</dbReference>
<dbReference type="STRING" id="373903.Hore_17200"/>
<dbReference type="GO" id="GO:0005829">
    <property type="term" value="C:cytosol"/>
    <property type="evidence" value="ECO:0007669"/>
    <property type="project" value="TreeGrafter"/>
</dbReference>
<evidence type="ECO:0000313" key="4">
    <source>
        <dbReference type="Proteomes" id="UP000000719"/>
    </source>
</evidence>
<gene>
    <name evidence="3" type="ordered locus">Hore_17200</name>
</gene>
<evidence type="ECO:0000313" key="3">
    <source>
        <dbReference type="EMBL" id="ACL70469.1"/>
    </source>
</evidence>
<dbReference type="PANTHER" id="PTHR30160:SF1">
    <property type="entry name" value="LIPOPOLYSACCHARIDE 1,2-N-ACETYLGLUCOSAMINETRANSFERASE-RELATED"/>
    <property type="match status" value="1"/>
</dbReference>
<dbReference type="GO" id="GO:0008713">
    <property type="term" value="F:ADP-heptose-lipopolysaccharide heptosyltransferase activity"/>
    <property type="evidence" value="ECO:0007669"/>
    <property type="project" value="TreeGrafter"/>
</dbReference>
<keyword evidence="2 3" id="KW-0808">Transferase</keyword>
<organism evidence="3 4">
    <name type="scientific">Halothermothrix orenii (strain H 168 / OCM 544 / DSM 9562)</name>
    <dbReference type="NCBI Taxonomy" id="373903"/>
    <lineage>
        <taxon>Bacteria</taxon>
        <taxon>Bacillati</taxon>
        <taxon>Bacillota</taxon>
        <taxon>Clostridia</taxon>
        <taxon>Halanaerobiales</taxon>
        <taxon>Halothermotrichaceae</taxon>
        <taxon>Halothermothrix</taxon>
    </lineage>
</organism>
<dbReference type="InterPro" id="IPR051199">
    <property type="entry name" value="LPS_LOS_Heptosyltrfase"/>
</dbReference>
<dbReference type="PANTHER" id="PTHR30160">
    <property type="entry name" value="TETRAACYLDISACCHARIDE 4'-KINASE-RELATED"/>
    <property type="match status" value="1"/>
</dbReference>
<dbReference type="CAZy" id="GT9">
    <property type="family name" value="Glycosyltransferase Family 9"/>
</dbReference>
<evidence type="ECO:0000256" key="2">
    <source>
        <dbReference type="ARBA" id="ARBA00022679"/>
    </source>
</evidence>